<evidence type="ECO:0000256" key="1">
    <source>
        <dbReference type="PROSITE-ProRule" id="PRU00420"/>
    </source>
</evidence>
<dbReference type="PANTHER" id="PTHR40398:SF1">
    <property type="entry name" value="PTS SYSTEM GLUCITOL_SORBITOL-SPECIFIC EIIA COMPONENT"/>
    <property type="match status" value="1"/>
</dbReference>
<evidence type="ECO:0000313" key="2">
    <source>
        <dbReference type="EMBL" id="BBH93042.1"/>
    </source>
</evidence>
<dbReference type="GO" id="GO:0005737">
    <property type="term" value="C:cytoplasm"/>
    <property type="evidence" value="ECO:0007669"/>
    <property type="project" value="InterPro"/>
</dbReference>
<dbReference type="GO" id="GO:0009401">
    <property type="term" value="P:phosphoenolpyruvate-dependent sugar phosphotransferase system"/>
    <property type="evidence" value="ECO:0007669"/>
    <property type="project" value="InterPro"/>
</dbReference>
<dbReference type="GO" id="GO:0008982">
    <property type="term" value="F:protein-N(PI)-phosphohistidine-sugar phosphotransferase activity"/>
    <property type="evidence" value="ECO:0007669"/>
    <property type="project" value="InterPro"/>
</dbReference>
<protein>
    <recommendedName>
        <fullName evidence="3">PTS sorbitol transporter subunit IIA</fullName>
    </recommendedName>
</protein>
<dbReference type="SUPFAM" id="SSF141530">
    <property type="entry name" value="PTSIIA/GutA-like"/>
    <property type="match status" value="1"/>
</dbReference>
<dbReference type="PANTHER" id="PTHR40398">
    <property type="entry name" value="PTS SYSTEM GLUCITOL/SORBITOL-SPECIFIC EIIA COMPONENT"/>
    <property type="match status" value="1"/>
</dbReference>
<proteinExistence type="predicted"/>
<feature type="modified residue" description="Phosphohistidine; by HPr" evidence="1">
    <location>
        <position position="84"/>
    </location>
</feature>
<dbReference type="GO" id="GO:0016301">
    <property type="term" value="F:kinase activity"/>
    <property type="evidence" value="ECO:0007669"/>
    <property type="project" value="TreeGrafter"/>
</dbReference>
<dbReference type="InterPro" id="IPR036665">
    <property type="entry name" value="PTS_IIA_glucitol/sorbitol_sf"/>
</dbReference>
<dbReference type="PROSITE" id="PS51097">
    <property type="entry name" value="PTS_EIIA_TYPE_5"/>
    <property type="match status" value="1"/>
</dbReference>
<dbReference type="InterPro" id="IPR004716">
    <property type="entry name" value="PTS_IIA_glucitol/sorbitol-sp"/>
</dbReference>
<organism evidence="2">
    <name type="scientific">Thermogemmatispora argillosa</name>
    <dbReference type="NCBI Taxonomy" id="2045280"/>
    <lineage>
        <taxon>Bacteria</taxon>
        <taxon>Bacillati</taxon>
        <taxon>Chloroflexota</taxon>
        <taxon>Ktedonobacteria</taxon>
        <taxon>Thermogemmatisporales</taxon>
        <taxon>Thermogemmatisporaceae</taxon>
        <taxon>Thermogemmatispora</taxon>
    </lineage>
</organism>
<accession>A0A455T1F0</accession>
<dbReference type="AlphaFoldDB" id="A0A455T1F0"/>
<gene>
    <name evidence="2" type="ORF">KTA_12410</name>
</gene>
<sequence>MSMLPFFNHLAGAGMAGAEGVGATGGGLEPGAGTGTGAGTQVQLKYRAVIQEIGPQVPEFLPHGILIFFGPQAPAELREVSLVHTGATLQGVIEVGDWLCFREPPGEGDSAEAGVGRVLRYRVTAVGEVASANLAELGHLVVHFDGAAEAALPGTISVAPALLHLPPVGTILELLRLEDCHTYESGCGT</sequence>
<dbReference type="EMBL" id="AP019377">
    <property type="protein sequence ID" value="BBH93042.1"/>
    <property type="molecule type" value="Genomic_DNA"/>
</dbReference>
<reference evidence="2" key="1">
    <citation type="submission" date="2018-12" db="EMBL/GenBank/DDBJ databases">
        <title>Novel natural products biosynthetic potential of the class Ktedonobacteria.</title>
        <authorList>
            <person name="Zheng Y."/>
            <person name="Saitou A."/>
            <person name="Wang C.M."/>
            <person name="Toyoda A."/>
            <person name="Minakuchi Y."/>
            <person name="Sekiguchi Y."/>
            <person name="Ueda K."/>
            <person name="Takano H."/>
            <person name="Sakai Y."/>
            <person name="Yokota A."/>
            <person name="Yabe S."/>
        </authorList>
    </citation>
    <scope>NUCLEOTIDE SEQUENCE</scope>
    <source>
        <strain evidence="2">A3-2</strain>
    </source>
</reference>
<dbReference type="Gene3D" id="2.40.33.40">
    <property type="entry name" value="Phosphotransferase system, glucitol/sorbitol-specific IIA component"/>
    <property type="match status" value="1"/>
</dbReference>
<dbReference type="Pfam" id="PF03829">
    <property type="entry name" value="PTSIIA_gutA"/>
    <property type="match status" value="2"/>
</dbReference>
<evidence type="ECO:0008006" key="3">
    <source>
        <dbReference type="Google" id="ProtNLM"/>
    </source>
</evidence>
<name>A0A455T1F0_9CHLR</name>